<dbReference type="SMART" id="SM00448">
    <property type="entry name" value="REC"/>
    <property type="match status" value="1"/>
</dbReference>
<evidence type="ECO:0000256" key="2">
    <source>
        <dbReference type="ARBA" id="ARBA00023015"/>
    </source>
</evidence>
<dbReference type="GO" id="GO:0006355">
    <property type="term" value="P:regulation of DNA-templated transcription"/>
    <property type="evidence" value="ECO:0007669"/>
    <property type="project" value="InterPro"/>
</dbReference>
<dbReference type="SUPFAM" id="SSF46894">
    <property type="entry name" value="C-terminal effector domain of the bipartite response regulators"/>
    <property type="match status" value="1"/>
</dbReference>
<dbReference type="PROSITE" id="PS50110">
    <property type="entry name" value="RESPONSE_REGULATORY"/>
    <property type="match status" value="1"/>
</dbReference>
<evidence type="ECO:0000259" key="6">
    <source>
        <dbReference type="PROSITE" id="PS50043"/>
    </source>
</evidence>
<evidence type="ECO:0000313" key="8">
    <source>
        <dbReference type="EMBL" id="MEN7551379.1"/>
    </source>
</evidence>
<dbReference type="SUPFAM" id="SSF52172">
    <property type="entry name" value="CheY-like"/>
    <property type="match status" value="1"/>
</dbReference>
<dbReference type="InterPro" id="IPR001789">
    <property type="entry name" value="Sig_transdc_resp-reg_receiver"/>
</dbReference>
<keyword evidence="1 5" id="KW-0597">Phosphoprotein</keyword>
<evidence type="ECO:0000259" key="7">
    <source>
        <dbReference type="PROSITE" id="PS50110"/>
    </source>
</evidence>
<dbReference type="GO" id="GO:0000160">
    <property type="term" value="P:phosphorelay signal transduction system"/>
    <property type="evidence" value="ECO:0007669"/>
    <property type="project" value="InterPro"/>
</dbReference>
<organism evidence="8 9">
    <name type="scientific">Rapidithrix thailandica</name>
    <dbReference type="NCBI Taxonomy" id="413964"/>
    <lineage>
        <taxon>Bacteria</taxon>
        <taxon>Pseudomonadati</taxon>
        <taxon>Bacteroidota</taxon>
        <taxon>Cytophagia</taxon>
        <taxon>Cytophagales</taxon>
        <taxon>Flammeovirgaceae</taxon>
        <taxon>Rapidithrix</taxon>
    </lineage>
</organism>
<gene>
    <name evidence="8" type="ORF">AAG747_25915</name>
</gene>
<dbReference type="InterPro" id="IPR039420">
    <property type="entry name" value="WalR-like"/>
</dbReference>
<dbReference type="PRINTS" id="PR00038">
    <property type="entry name" value="HTHLUXR"/>
</dbReference>
<dbReference type="InterPro" id="IPR016032">
    <property type="entry name" value="Sig_transdc_resp-reg_C-effctor"/>
</dbReference>
<dbReference type="PANTHER" id="PTHR43214:SF41">
    <property type="entry name" value="NITRATE_NITRITE RESPONSE REGULATOR PROTEIN NARP"/>
    <property type="match status" value="1"/>
</dbReference>
<dbReference type="PROSITE" id="PS50043">
    <property type="entry name" value="HTH_LUXR_2"/>
    <property type="match status" value="1"/>
</dbReference>
<dbReference type="CDD" id="cd17535">
    <property type="entry name" value="REC_NarL-like"/>
    <property type="match status" value="1"/>
</dbReference>
<dbReference type="SMART" id="SM00421">
    <property type="entry name" value="HTH_LUXR"/>
    <property type="match status" value="1"/>
</dbReference>
<dbReference type="Pfam" id="PF00196">
    <property type="entry name" value="GerE"/>
    <property type="match status" value="1"/>
</dbReference>
<dbReference type="Proteomes" id="UP001403385">
    <property type="component" value="Unassembled WGS sequence"/>
</dbReference>
<feature type="domain" description="Response regulatory" evidence="7">
    <location>
        <begin position="9"/>
        <end position="125"/>
    </location>
</feature>
<dbReference type="EMBL" id="JBDKWZ010000022">
    <property type="protein sequence ID" value="MEN7551379.1"/>
    <property type="molecule type" value="Genomic_DNA"/>
</dbReference>
<feature type="domain" description="HTH luxR-type" evidence="6">
    <location>
        <begin position="149"/>
        <end position="214"/>
    </location>
</feature>
<dbReference type="AlphaFoldDB" id="A0AAW9SEL5"/>
<keyword evidence="3" id="KW-0238">DNA-binding</keyword>
<reference evidence="8 9" key="1">
    <citation type="submission" date="2024-04" db="EMBL/GenBank/DDBJ databases">
        <title>Novel genus in family Flammeovirgaceae.</title>
        <authorList>
            <person name="Nguyen T.H."/>
            <person name="Vuong T.Q."/>
            <person name="Le H."/>
            <person name="Kim S.-G."/>
        </authorList>
    </citation>
    <scope>NUCLEOTIDE SEQUENCE [LARGE SCALE GENOMIC DNA]</scope>
    <source>
        <strain evidence="8 9">JCM 23209</strain>
    </source>
</reference>
<protein>
    <submittedName>
        <fullName evidence="8">Response regulator transcription factor</fullName>
    </submittedName>
</protein>
<keyword evidence="4" id="KW-0804">Transcription</keyword>
<dbReference type="Pfam" id="PF00072">
    <property type="entry name" value="Response_reg"/>
    <property type="match status" value="1"/>
</dbReference>
<sequence length="218" mass="24650">MSISSEKIRIIVADDHSMFLDGLISLLNDVEYIEIVGKASNGKEALHLLKKVKADWVITDISMPEMDGIVLTGQIKKKYPEIKVLVVSMYHQSETIAKVVQQEADGYLLKNAGKEELLKAIASIQAGEKYFSEEIKQKYLESMFAPKKKSREQVPLSRREKEVLVLIAQENTTPEIAEKLFISQHTVESHRKNIIRKLNVRNTAGIVKYAIQQGLLDT</sequence>
<keyword evidence="2" id="KW-0805">Transcription regulation</keyword>
<dbReference type="PANTHER" id="PTHR43214">
    <property type="entry name" value="TWO-COMPONENT RESPONSE REGULATOR"/>
    <property type="match status" value="1"/>
</dbReference>
<evidence type="ECO:0000256" key="4">
    <source>
        <dbReference type="ARBA" id="ARBA00023163"/>
    </source>
</evidence>
<evidence type="ECO:0000313" key="9">
    <source>
        <dbReference type="Proteomes" id="UP001403385"/>
    </source>
</evidence>
<dbReference type="InterPro" id="IPR058245">
    <property type="entry name" value="NreC/VraR/RcsB-like_REC"/>
</dbReference>
<dbReference type="GO" id="GO:0003677">
    <property type="term" value="F:DNA binding"/>
    <property type="evidence" value="ECO:0007669"/>
    <property type="project" value="UniProtKB-KW"/>
</dbReference>
<name>A0AAW9SEL5_9BACT</name>
<proteinExistence type="predicted"/>
<evidence type="ECO:0000256" key="1">
    <source>
        <dbReference type="ARBA" id="ARBA00022553"/>
    </source>
</evidence>
<dbReference type="RefSeq" id="WP_346824160.1">
    <property type="nucleotide sequence ID" value="NZ_JBDKWZ010000022.1"/>
</dbReference>
<evidence type="ECO:0000256" key="3">
    <source>
        <dbReference type="ARBA" id="ARBA00023125"/>
    </source>
</evidence>
<feature type="modified residue" description="4-aspartylphosphate" evidence="5">
    <location>
        <position position="60"/>
    </location>
</feature>
<dbReference type="Gene3D" id="3.40.50.2300">
    <property type="match status" value="1"/>
</dbReference>
<keyword evidence="9" id="KW-1185">Reference proteome</keyword>
<accession>A0AAW9SEL5</accession>
<dbReference type="InterPro" id="IPR011006">
    <property type="entry name" value="CheY-like_superfamily"/>
</dbReference>
<dbReference type="CDD" id="cd06170">
    <property type="entry name" value="LuxR_C_like"/>
    <property type="match status" value="1"/>
</dbReference>
<dbReference type="InterPro" id="IPR000792">
    <property type="entry name" value="Tscrpt_reg_LuxR_C"/>
</dbReference>
<evidence type="ECO:0000256" key="5">
    <source>
        <dbReference type="PROSITE-ProRule" id="PRU00169"/>
    </source>
</evidence>
<comment type="caution">
    <text evidence="8">The sequence shown here is derived from an EMBL/GenBank/DDBJ whole genome shotgun (WGS) entry which is preliminary data.</text>
</comment>